<dbReference type="Proteomes" id="UP000587527">
    <property type="component" value="Unassembled WGS sequence"/>
</dbReference>
<dbReference type="SUPFAM" id="SSF48452">
    <property type="entry name" value="TPR-like"/>
    <property type="match status" value="1"/>
</dbReference>
<dbReference type="AlphaFoldDB" id="A0A841BID3"/>
<evidence type="ECO:0000313" key="2">
    <source>
        <dbReference type="Proteomes" id="UP000587527"/>
    </source>
</evidence>
<reference evidence="1 2" key="1">
    <citation type="submission" date="2020-08" db="EMBL/GenBank/DDBJ databases">
        <title>Sequencing the genomes of 1000 actinobacteria strains.</title>
        <authorList>
            <person name="Klenk H.-P."/>
        </authorList>
    </citation>
    <scope>NUCLEOTIDE SEQUENCE [LARGE SCALE GENOMIC DNA]</scope>
    <source>
        <strain evidence="1 2">DSM 45362</strain>
    </source>
</reference>
<accession>A0A841BID3</accession>
<proteinExistence type="predicted"/>
<organism evidence="1 2">
    <name type="scientific">Allocatelliglobosispora scoriae</name>
    <dbReference type="NCBI Taxonomy" id="643052"/>
    <lineage>
        <taxon>Bacteria</taxon>
        <taxon>Bacillati</taxon>
        <taxon>Actinomycetota</taxon>
        <taxon>Actinomycetes</taxon>
        <taxon>Micromonosporales</taxon>
        <taxon>Micromonosporaceae</taxon>
        <taxon>Allocatelliglobosispora</taxon>
    </lineage>
</organism>
<gene>
    <name evidence="1" type="ORF">F4553_000308</name>
</gene>
<dbReference type="InterPro" id="IPR011990">
    <property type="entry name" value="TPR-like_helical_dom_sf"/>
</dbReference>
<sequence length="438" mass="46453">MRTPLNPNTRLRALVQEAGWTGGAFAQAVNSCGNEIGLVLRYDRTSVAHWLAGVCPRAPVPALIAEALTRRLGRVISLDATGLTRGGSRLADEADRAASAAGSLLALHAGGPGRSVFVYRAASSPASTTAGTVPAPLRRAVATDVSAADVRAVELMVEVFADADAAFGGGRARTALAGYLAALAPLLHARRPARVRDRLLAVTAQLSYLCGFMHFDDGLHGDAQKYYQTAWELGGHAGRPELAALSLRALSVQARALGHYSHALQLAESALSTGGSTVPPVTRAFLHGQVAVAQGATGDRHAAFSQLRLAEAHLERAAGDLLLGGYHRAALAHQEAAVHAHLGKRAAAAASLEISLRSRPDSERRSRAFLLSRLAEIHLANGHLDRAVQTWDLFLDDYPHLESGRVNGALASMRSKVRPFQRHSPAAALLRRAQRLRR</sequence>
<name>A0A841BID3_9ACTN</name>
<dbReference type="RefSeq" id="WP_184831106.1">
    <property type="nucleotide sequence ID" value="NZ_JACHMN010000001.1"/>
</dbReference>
<keyword evidence="2" id="KW-1185">Reference proteome</keyword>
<dbReference type="Gene3D" id="1.25.40.10">
    <property type="entry name" value="Tetratricopeptide repeat domain"/>
    <property type="match status" value="1"/>
</dbReference>
<evidence type="ECO:0000313" key="1">
    <source>
        <dbReference type="EMBL" id="MBB5866929.1"/>
    </source>
</evidence>
<protein>
    <submittedName>
        <fullName evidence="1">Tetratricopeptide (TPR) repeat protein</fullName>
    </submittedName>
</protein>
<dbReference type="EMBL" id="JACHMN010000001">
    <property type="protein sequence ID" value="MBB5866929.1"/>
    <property type="molecule type" value="Genomic_DNA"/>
</dbReference>
<comment type="caution">
    <text evidence="1">The sequence shown here is derived from an EMBL/GenBank/DDBJ whole genome shotgun (WGS) entry which is preliminary data.</text>
</comment>